<keyword evidence="2" id="KW-1133">Transmembrane helix</keyword>
<protein>
    <recommendedName>
        <fullName evidence="3">EamA domain-containing protein</fullName>
    </recommendedName>
</protein>
<evidence type="ECO:0000256" key="2">
    <source>
        <dbReference type="SAM" id="Phobius"/>
    </source>
</evidence>
<evidence type="ECO:0000256" key="1">
    <source>
        <dbReference type="ARBA" id="ARBA00007362"/>
    </source>
</evidence>
<dbReference type="PANTHER" id="PTHR22911">
    <property type="entry name" value="ACYL-MALONYL CONDENSING ENZYME-RELATED"/>
    <property type="match status" value="1"/>
</dbReference>
<organism evidence="4 5">
    <name type="scientific">Acaryochloris thomasi RCC1774</name>
    <dbReference type="NCBI Taxonomy" id="1764569"/>
    <lineage>
        <taxon>Bacteria</taxon>
        <taxon>Bacillati</taxon>
        <taxon>Cyanobacteriota</taxon>
        <taxon>Cyanophyceae</taxon>
        <taxon>Acaryochloridales</taxon>
        <taxon>Acaryochloridaceae</taxon>
        <taxon>Acaryochloris</taxon>
        <taxon>Acaryochloris thomasi</taxon>
    </lineage>
</organism>
<keyword evidence="2" id="KW-0812">Transmembrane</keyword>
<feature type="transmembrane region" description="Helical" evidence="2">
    <location>
        <begin position="103"/>
        <end position="123"/>
    </location>
</feature>
<evidence type="ECO:0000259" key="3">
    <source>
        <dbReference type="Pfam" id="PF00892"/>
    </source>
</evidence>
<dbReference type="PANTHER" id="PTHR22911:SF79">
    <property type="entry name" value="MOBA-LIKE NTP TRANSFERASE DOMAIN-CONTAINING PROTEIN"/>
    <property type="match status" value="1"/>
</dbReference>
<proteinExistence type="inferred from homology"/>
<keyword evidence="5" id="KW-1185">Reference proteome</keyword>
<name>A0A2W1J8W7_9CYAN</name>
<feature type="transmembrane region" description="Helical" evidence="2">
    <location>
        <begin position="43"/>
        <end position="64"/>
    </location>
</feature>
<comment type="similarity">
    <text evidence="1">Belongs to the EamA transporter family.</text>
</comment>
<feature type="domain" description="EamA" evidence="3">
    <location>
        <begin position="14"/>
        <end position="146"/>
    </location>
</feature>
<dbReference type="RefSeq" id="WP_110988757.1">
    <property type="nucleotide sequence ID" value="NZ_CAWNWM010000029.1"/>
</dbReference>
<feature type="transmembrane region" description="Helical" evidence="2">
    <location>
        <begin position="192"/>
        <end position="212"/>
    </location>
</feature>
<dbReference type="OrthoDB" id="517612at2"/>
<feature type="transmembrane region" description="Helical" evidence="2">
    <location>
        <begin position="251"/>
        <end position="268"/>
    </location>
</feature>
<dbReference type="EMBL" id="PQWO01000029">
    <property type="protein sequence ID" value="PZD70730.1"/>
    <property type="molecule type" value="Genomic_DNA"/>
</dbReference>
<dbReference type="Proteomes" id="UP000248857">
    <property type="component" value="Unassembled WGS sequence"/>
</dbReference>
<dbReference type="SUPFAM" id="SSF103481">
    <property type="entry name" value="Multidrug resistance efflux transporter EmrE"/>
    <property type="match status" value="2"/>
</dbReference>
<feature type="domain" description="EamA" evidence="3">
    <location>
        <begin position="157"/>
        <end position="290"/>
    </location>
</feature>
<feature type="transmembrane region" description="Helical" evidence="2">
    <location>
        <begin position="15"/>
        <end position="37"/>
    </location>
</feature>
<sequence>MINVRDPKLTHEWKGIAFILMSAFGFSTLGIFGKLIYAEGLNITSTLALRFLGASFILWIWLWLRQEWRVSKRDAFSAISLGMLGYAGQAAFLFSALKYTSAGIATLLLYSYPAIVTLLAWLIEGERPTLNRSIALASALVGCLLIADLTGPDRSLTGILLGLASGLWYSFYLLLSARLVNTLNPIVSSAYISLGAAVSFVGAATAQSTFILPSNLTAVMITMALVIVSTIVPVLSLLAGIQILGISQASILSTVEPLITVLLGMVLLKEKFSTIQAVGGFLILNSVIILRFQRSEYKHQ</sequence>
<keyword evidence="2" id="KW-0472">Membrane</keyword>
<evidence type="ECO:0000313" key="5">
    <source>
        <dbReference type="Proteomes" id="UP000248857"/>
    </source>
</evidence>
<feature type="transmembrane region" description="Helical" evidence="2">
    <location>
        <begin position="218"/>
        <end position="239"/>
    </location>
</feature>
<feature type="transmembrane region" description="Helical" evidence="2">
    <location>
        <begin position="159"/>
        <end position="180"/>
    </location>
</feature>
<dbReference type="Pfam" id="PF00892">
    <property type="entry name" value="EamA"/>
    <property type="match status" value="2"/>
</dbReference>
<feature type="transmembrane region" description="Helical" evidence="2">
    <location>
        <begin position="274"/>
        <end position="292"/>
    </location>
</feature>
<feature type="transmembrane region" description="Helical" evidence="2">
    <location>
        <begin position="130"/>
        <end position="147"/>
    </location>
</feature>
<evidence type="ECO:0000313" key="4">
    <source>
        <dbReference type="EMBL" id="PZD70730.1"/>
    </source>
</evidence>
<dbReference type="InterPro" id="IPR000620">
    <property type="entry name" value="EamA_dom"/>
</dbReference>
<dbReference type="GO" id="GO:0016020">
    <property type="term" value="C:membrane"/>
    <property type="evidence" value="ECO:0007669"/>
    <property type="project" value="InterPro"/>
</dbReference>
<gene>
    <name evidence="4" type="ORF">C1752_09747</name>
</gene>
<dbReference type="AlphaFoldDB" id="A0A2W1J8W7"/>
<reference evidence="4 5" key="1">
    <citation type="journal article" date="2018" name="Sci. Rep.">
        <title>A novel species of the marine cyanobacterium Acaryochloris with a unique pigment content and lifestyle.</title>
        <authorList>
            <person name="Partensky F."/>
            <person name="Six C."/>
            <person name="Ratin M."/>
            <person name="Garczarek L."/>
            <person name="Vaulot D."/>
            <person name="Probert I."/>
            <person name="Calteau A."/>
            <person name="Gourvil P."/>
            <person name="Marie D."/>
            <person name="Grebert T."/>
            <person name="Bouchier C."/>
            <person name="Le Panse S."/>
            <person name="Gachenot M."/>
            <person name="Rodriguez F."/>
            <person name="Garrido J.L."/>
        </authorList>
    </citation>
    <scope>NUCLEOTIDE SEQUENCE [LARGE SCALE GENOMIC DNA]</scope>
    <source>
        <strain evidence="4 5">RCC1774</strain>
    </source>
</reference>
<dbReference type="InterPro" id="IPR037185">
    <property type="entry name" value="EmrE-like"/>
</dbReference>
<accession>A0A2W1J8W7</accession>
<feature type="transmembrane region" description="Helical" evidence="2">
    <location>
        <begin position="76"/>
        <end position="97"/>
    </location>
</feature>
<comment type="caution">
    <text evidence="4">The sequence shown here is derived from an EMBL/GenBank/DDBJ whole genome shotgun (WGS) entry which is preliminary data.</text>
</comment>